<feature type="transmembrane region" description="Helical" evidence="7">
    <location>
        <begin position="336"/>
        <end position="357"/>
    </location>
</feature>
<evidence type="ECO:0000256" key="8">
    <source>
        <dbReference type="SAM" id="SignalP"/>
    </source>
</evidence>
<feature type="chain" id="PRO_5041453627" evidence="8">
    <location>
        <begin position="24"/>
        <end position="403"/>
    </location>
</feature>
<comment type="similarity">
    <text evidence="6">Belongs to the exbB/tolQ family.</text>
</comment>
<dbReference type="PANTHER" id="PTHR30625:SF11">
    <property type="entry name" value="MOTA_TOLQ_EXBB PROTON CHANNEL DOMAIN-CONTAINING PROTEIN"/>
    <property type="match status" value="1"/>
</dbReference>
<feature type="transmembrane region" description="Helical" evidence="7">
    <location>
        <begin position="211"/>
        <end position="232"/>
    </location>
</feature>
<feature type="domain" description="MotA/TolQ/ExbB proton channel" evidence="9">
    <location>
        <begin position="255"/>
        <end position="370"/>
    </location>
</feature>
<evidence type="ECO:0000256" key="2">
    <source>
        <dbReference type="ARBA" id="ARBA00022475"/>
    </source>
</evidence>
<evidence type="ECO:0000313" key="11">
    <source>
        <dbReference type="Proteomes" id="UP001158598"/>
    </source>
</evidence>
<evidence type="ECO:0000256" key="4">
    <source>
        <dbReference type="ARBA" id="ARBA00022989"/>
    </source>
</evidence>
<keyword evidence="4 7" id="KW-1133">Transmembrane helix</keyword>
<name>A0AA35V2L5_METCP</name>
<keyword evidence="3 7" id="KW-0812">Transmembrane</keyword>
<feature type="signal peptide" evidence="8">
    <location>
        <begin position="1"/>
        <end position="23"/>
    </location>
</feature>
<dbReference type="Pfam" id="PF01618">
    <property type="entry name" value="MotA_ExbB"/>
    <property type="match status" value="1"/>
</dbReference>
<dbReference type="GO" id="GO:0017038">
    <property type="term" value="P:protein import"/>
    <property type="evidence" value="ECO:0007669"/>
    <property type="project" value="TreeGrafter"/>
</dbReference>
<dbReference type="EMBL" id="OX458332">
    <property type="protein sequence ID" value="CAI8766195.1"/>
    <property type="molecule type" value="Genomic_DNA"/>
</dbReference>
<accession>A0AA35V2L5</accession>
<keyword evidence="5 7" id="KW-0472">Membrane</keyword>
<dbReference type="GO" id="GO:0005886">
    <property type="term" value="C:plasma membrane"/>
    <property type="evidence" value="ECO:0007669"/>
    <property type="project" value="UniProtKB-SubCell"/>
</dbReference>
<evidence type="ECO:0000313" key="10">
    <source>
        <dbReference type="EMBL" id="CAI8766195.1"/>
    </source>
</evidence>
<dbReference type="AlphaFoldDB" id="A0AA35V2L5"/>
<evidence type="ECO:0000256" key="1">
    <source>
        <dbReference type="ARBA" id="ARBA00004651"/>
    </source>
</evidence>
<keyword evidence="6" id="KW-0813">Transport</keyword>
<proteinExistence type="inferred from homology"/>
<dbReference type="PANTHER" id="PTHR30625">
    <property type="entry name" value="PROTEIN TOLQ"/>
    <property type="match status" value="1"/>
</dbReference>
<evidence type="ECO:0000256" key="7">
    <source>
        <dbReference type="SAM" id="Phobius"/>
    </source>
</evidence>
<dbReference type="RefSeq" id="WP_017364385.1">
    <property type="nucleotide sequence ID" value="NZ_OX458332.1"/>
</dbReference>
<keyword evidence="2" id="KW-1003">Cell membrane</keyword>
<dbReference type="InterPro" id="IPR050790">
    <property type="entry name" value="ExbB/TolQ_transport"/>
</dbReference>
<dbReference type="Proteomes" id="UP001158598">
    <property type="component" value="Chromosome"/>
</dbReference>
<evidence type="ECO:0000256" key="6">
    <source>
        <dbReference type="RuleBase" id="RU004057"/>
    </source>
</evidence>
<gene>
    <name evidence="10" type="ORF">MCNOR_0930</name>
</gene>
<evidence type="ECO:0000256" key="3">
    <source>
        <dbReference type="ARBA" id="ARBA00022692"/>
    </source>
</evidence>
<evidence type="ECO:0000256" key="5">
    <source>
        <dbReference type="ARBA" id="ARBA00023136"/>
    </source>
</evidence>
<comment type="subcellular location">
    <subcellularLocation>
        <location evidence="1">Cell membrane</location>
        <topology evidence="1">Multi-pass membrane protein</topology>
    </subcellularLocation>
    <subcellularLocation>
        <location evidence="6">Membrane</location>
        <topology evidence="6">Multi-pass membrane protein</topology>
    </subcellularLocation>
</comment>
<dbReference type="InterPro" id="IPR002898">
    <property type="entry name" value="MotA_ExbB_proton_chnl"/>
</dbReference>
<feature type="transmembrane region" description="Helical" evidence="7">
    <location>
        <begin position="295"/>
        <end position="316"/>
    </location>
</feature>
<keyword evidence="8" id="KW-0732">Signal</keyword>
<keyword evidence="6" id="KW-0653">Protein transport</keyword>
<sequence length="403" mass="42395">MKGLPLFRNLAGAAAGLVFFATARPGFPAPPPEPSGLGAAPTAALEALFLAVRESAANLKLFYEQNYLAGDGPGQRRLLDRLADPQHVPAAAELEDLFASLGAQMDALGRVSTFRAPVYAPDGRMAEREVVRLGGFGFIAGRRYLVYAPEVRALAELARQPSSALLDLAQRFAQVDADSLAPVALDPSGGQTLQLLVQVPDLAERIAQGGAVGYLILALATFALVLGGCRFADLARTSRRIRRQLGSLEARSDNPLGRVLLRLEQAQTEDEDALYLTVDEALAGERTRLERALGLLKLVAAIAPMLGLLGTVTGMIRTFQAIALHGSGDPRLMSGGISEALVTTVEGLVTAIPILLLHSVLVGKAQTLGTLLEAQASAALSARLAGRRDRIVPVAGGPRLLEG</sequence>
<organism evidence="10 11">
    <name type="scientific">Methylococcus capsulatus</name>
    <dbReference type="NCBI Taxonomy" id="414"/>
    <lineage>
        <taxon>Bacteria</taxon>
        <taxon>Pseudomonadati</taxon>
        <taxon>Pseudomonadota</taxon>
        <taxon>Gammaproteobacteria</taxon>
        <taxon>Methylococcales</taxon>
        <taxon>Methylococcaceae</taxon>
        <taxon>Methylococcus</taxon>
    </lineage>
</organism>
<protein>
    <submittedName>
        <fullName evidence="10">Biopolymer transport protein ExbB</fullName>
    </submittedName>
</protein>
<reference evidence="10" key="1">
    <citation type="submission" date="2023-03" db="EMBL/GenBank/DDBJ databases">
        <authorList>
            <person name="Pearce D."/>
        </authorList>
    </citation>
    <scope>NUCLEOTIDE SEQUENCE</scope>
    <source>
        <strain evidence="10">Mc</strain>
    </source>
</reference>
<evidence type="ECO:0000259" key="9">
    <source>
        <dbReference type="Pfam" id="PF01618"/>
    </source>
</evidence>